<dbReference type="SUPFAM" id="SSF55729">
    <property type="entry name" value="Acyl-CoA N-acyltransferases (Nat)"/>
    <property type="match status" value="1"/>
</dbReference>
<name>A0AAU8LGL8_PSESX</name>
<evidence type="ECO:0000256" key="2">
    <source>
        <dbReference type="ARBA" id="ARBA00023315"/>
    </source>
</evidence>
<dbReference type="GO" id="GO:0016747">
    <property type="term" value="F:acyltransferase activity, transferring groups other than amino-acyl groups"/>
    <property type="evidence" value="ECO:0007669"/>
    <property type="project" value="InterPro"/>
</dbReference>
<organism evidence="4">
    <name type="scientific">Pseudomonas syringae CC1417</name>
    <dbReference type="NCBI Taxonomy" id="1357272"/>
    <lineage>
        <taxon>Bacteria</taxon>
        <taxon>Pseudomonadati</taxon>
        <taxon>Pseudomonadota</taxon>
        <taxon>Gammaproteobacteria</taxon>
        <taxon>Pseudomonadales</taxon>
        <taxon>Pseudomonadaceae</taxon>
        <taxon>Pseudomonas</taxon>
        <taxon>Pseudomonas syringae</taxon>
    </lineage>
</organism>
<keyword evidence="2" id="KW-0012">Acyltransferase</keyword>
<protein>
    <submittedName>
        <fullName evidence="4">GNAT family N-acetyltransferase</fullName>
    </submittedName>
</protein>
<reference evidence="4" key="2">
    <citation type="submission" date="2024-07" db="EMBL/GenBank/DDBJ databases">
        <title>A complete genome sequence for Pseudomonas syringae CC1417.</title>
        <authorList>
            <person name="Baltrus D.A."/>
        </authorList>
    </citation>
    <scope>NUCLEOTIDE SEQUENCE</scope>
    <source>
        <strain evidence="4">CC1417</strain>
    </source>
</reference>
<dbReference type="EMBL" id="CP159362">
    <property type="protein sequence ID" value="XCN67373.1"/>
    <property type="molecule type" value="Genomic_DNA"/>
</dbReference>
<accession>A0AAU8LGL8</accession>
<dbReference type="RefSeq" id="WP_024696248.1">
    <property type="nucleotide sequence ID" value="NZ_CP159362.1"/>
</dbReference>
<dbReference type="PANTHER" id="PTHR43877">
    <property type="entry name" value="AMINOALKYLPHOSPHONATE N-ACETYLTRANSFERASE-RELATED-RELATED"/>
    <property type="match status" value="1"/>
</dbReference>
<evidence type="ECO:0000313" key="4">
    <source>
        <dbReference type="EMBL" id="XCN67373.1"/>
    </source>
</evidence>
<sequence length="162" mass="18672">MHEISENLVLREATPTDQGFLERLYRSVREDLTQLGDDPAIMALITMQQKIHDAGQRSQYPEARHLLLWDDGEAIARAVLDTTSQRLYMVDITVLSSLQSQGIGTSILRWAQQQAEHARLPLELQVQRHNVRALRLYLALGFTEIASNEVSLYLRWEARKYE</sequence>
<dbReference type="PROSITE" id="PS51186">
    <property type="entry name" value="GNAT"/>
    <property type="match status" value="1"/>
</dbReference>
<dbReference type="InterPro" id="IPR016181">
    <property type="entry name" value="Acyl_CoA_acyltransferase"/>
</dbReference>
<dbReference type="InterPro" id="IPR050832">
    <property type="entry name" value="Bact_Acetyltransf"/>
</dbReference>
<keyword evidence="1" id="KW-0808">Transferase</keyword>
<proteinExistence type="predicted"/>
<feature type="domain" description="N-acetyltransferase" evidence="3">
    <location>
        <begin position="8"/>
        <end position="162"/>
    </location>
</feature>
<evidence type="ECO:0000259" key="3">
    <source>
        <dbReference type="PROSITE" id="PS51186"/>
    </source>
</evidence>
<reference evidence="4" key="1">
    <citation type="journal article" date="2014" name="Genome Announc.">
        <title>Draft Genome Sequences of a Phylogenetically Diverse Suite of Pseudomonas syringae Strains from Multiple Source Populations.</title>
        <authorList>
            <person name="Baltrus D.A."/>
            <person name="Yourstone S."/>
            <person name="Lind A."/>
            <person name="Guilbaud C."/>
            <person name="Sands D.C."/>
            <person name="Jones C.D."/>
            <person name="Morris C.E."/>
            <person name="Dangl J.L."/>
        </authorList>
    </citation>
    <scope>NUCLEOTIDE SEQUENCE</scope>
    <source>
        <strain evidence="4">CC1417</strain>
    </source>
</reference>
<dbReference type="PANTHER" id="PTHR43877:SF2">
    <property type="entry name" value="AMINOALKYLPHOSPHONATE N-ACETYLTRANSFERASE-RELATED"/>
    <property type="match status" value="1"/>
</dbReference>
<dbReference type="AlphaFoldDB" id="A0AAU8LGL8"/>
<evidence type="ECO:0000256" key="1">
    <source>
        <dbReference type="ARBA" id="ARBA00022679"/>
    </source>
</evidence>
<dbReference type="Gene3D" id="3.40.630.30">
    <property type="match status" value="1"/>
</dbReference>
<dbReference type="InterPro" id="IPR000182">
    <property type="entry name" value="GNAT_dom"/>
</dbReference>
<dbReference type="Pfam" id="PF00583">
    <property type="entry name" value="Acetyltransf_1"/>
    <property type="match status" value="1"/>
</dbReference>
<gene>
    <name evidence="4" type="ORF">N011_23285</name>
</gene>